<feature type="DNA-binding region" description="H-T-H motif" evidence="4">
    <location>
        <begin position="33"/>
        <end position="52"/>
    </location>
</feature>
<evidence type="ECO:0000256" key="3">
    <source>
        <dbReference type="ARBA" id="ARBA00023163"/>
    </source>
</evidence>
<dbReference type="InterPro" id="IPR001647">
    <property type="entry name" value="HTH_TetR"/>
</dbReference>
<keyword evidence="1" id="KW-0805">Transcription regulation</keyword>
<dbReference type="Proteomes" id="UP001589810">
    <property type="component" value="Unassembled WGS sequence"/>
</dbReference>
<gene>
    <name evidence="7" type="ORF">ACFFH7_12535</name>
</gene>
<evidence type="ECO:0000313" key="8">
    <source>
        <dbReference type="Proteomes" id="UP001589810"/>
    </source>
</evidence>
<keyword evidence="2 4" id="KW-0238">DNA-binding</keyword>
<dbReference type="Pfam" id="PF00440">
    <property type="entry name" value="TetR_N"/>
    <property type="match status" value="1"/>
</dbReference>
<feature type="region of interest" description="Disordered" evidence="5">
    <location>
        <begin position="99"/>
        <end position="147"/>
    </location>
</feature>
<protein>
    <submittedName>
        <fullName evidence="7">TetR family transcriptional regulator</fullName>
    </submittedName>
</protein>
<evidence type="ECO:0000256" key="2">
    <source>
        <dbReference type="ARBA" id="ARBA00023125"/>
    </source>
</evidence>
<evidence type="ECO:0000259" key="6">
    <source>
        <dbReference type="PROSITE" id="PS50977"/>
    </source>
</evidence>
<dbReference type="EMBL" id="JBHLUD010000003">
    <property type="protein sequence ID" value="MFC0542315.1"/>
    <property type="molecule type" value="Genomic_DNA"/>
</dbReference>
<dbReference type="InterPro" id="IPR050109">
    <property type="entry name" value="HTH-type_TetR-like_transc_reg"/>
</dbReference>
<dbReference type="PANTHER" id="PTHR30055:SF238">
    <property type="entry name" value="MYCOFACTOCIN BIOSYNTHESIS TRANSCRIPTIONAL REGULATOR MFTR-RELATED"/>
    <property type="match status" value="1"/>
</dbReference>
<organism evidence="7 8">
    <name type="scientific">Kutzneria chonburiensis</name>
    <dbReference type="NCBI Taxonomy" id="1483604"/>
    <lineage>
        <taxon>Bacteria</taxon>
        <taxon>Bacillati</taxon>
        <taxon>Actinomycetota</taxon>
        <taxon>Actinomycetes</taxon>
        <taxon>Pseudonocardiales</taxon>
        <taxon>Pseudonocardiaceae</taxon>
        <taxon>Kutzneria</taxon>
    </lineage>
</organism>
<keyword evidence="8" id="KW-1185">Reference proteome</keyword>
<accession>A0ABV6MPS6</accession>
<proteinExistence type="predicted"/>
<dbReference type="RefSeq" id="WP_273942870.1">
    <property type="nucleotide sequence ID" value="NZ_CP097263.1"/>
</dbReference>
<feature type="compositionally biased region" description="Gly residues" evidence="5">
    <location>
        <begin position="117"/>
        <end position="127"/>
    </location>
</feature>
<evidence type="ECO:0000256" key="4">
    <source>
        <dbReference type="PROSITE-ProRule" id="PRU00335"/>
    </source>
</evidence>
<dbReference type="PANTHER" id="PTHR30055">
    <property type="entry name" value="HTH-TYPE TRANSCRIPTIONAL REGULATOR RUTR"/>
    <property type="match status" value="1"/>
</dbReference>
<evidence type="ECO:0000256" key="1">
    <source>
        <dbReference type="ARBA" id="ARBA00023015"/>
    </source>
</evidence>
<dbReference type="Gene3D" id="1.10.357.10">
    <property type="entry name" value="Tetracycline Repressor, domain 2"/>
    <property type="match status" value="2"/>
</dbReference>
<evidence type="ECO:0000313" key="7">
    <source>
        <dbReference type="EMBL" id="MFC0542315.1"/>
    </source>
</evidence>
<feature type="domain" description="HTH tetR-type" evidence="6">
    <location>
        <begin position="10"/>
        <end position="70"/>
    </location>
</feature>
<name>A0ABV6MPS6_9PSEU</name>
<keyword evidence="3" id="KW-0804">Transcription</keyword>
<reference evidence="7 8" key="1">
    <citation type="submission" date="2024-09" db="EMBL/GenBank/DDBJ databases">
        <authorList>
            <person name="Sun Q."/>
            <person name="Mori K."/>
        </authorList>
    </citation>
    <scope>NUCLEOTIDE SEQUENCE [LARGE SCALE GENOMIC DNA]</scope>
    <source>
        <strain evidence="7 8">TBRC 1432</strain>
    </source>
</reference>
<feature type="compositionally biased region" description="Low complexity" evidence="5">
    <location>
        <begin position="105"/>
        <end position="116"/>
    </location>
</feature>
<dbReference type="PROSITE" id="PS50977">
    <property type="entry name" value="HTH_TETR_2"/>
    <property type="match status" value="1"/>
</dbReference>
<dbReference type="InterPro" id="IPR041347">
    <property type="entry name" value="MftR_C"/>
</dbReference>
<sequence length="251" mass="25906">MTGLRERKKRETRLALSRATIALIVARGWDEVSVEDIAAAANVSERTFRNYFTSKAEAVAASHLERALVVADELRSQPADEPFWPAVLAAVRSSLAGAPANTQTAAGPDSDSAGAGSAAGPGSGAGRGSELAGVGSAAGPGSELAGAPSLPRDAAYMERVKLVLTHPSLHAELLRADDIAKDELAVAIAERLGLDRDGDLFPQLAASVVAAGIATAMRFWMLTDPTGSVLDVIDRVFAEIGRGLPAPEGES</sequence>
<dbReference type="Pfam" id="PF17754">
    <property type="entry name" value="TetR_C_14"/>
    <property type="match status" value="1"/>
</dbReference>
<dbReference type="InterPro" id="IPR009057">
    <property type="entry name" value="Homeodomain-like_sf"/>
</dbReference>
<comment type="caution">
    <text evidence="7">The sequence shown here is derived from an EMBL/GenBank/DDBJ whole genome shotgun (WGS) entry which is preliminary data.</text>
</comment>
<dbReference type="SUPFAM" id="SSF46689">
    <property type="entry name" value="Homeodomain-like"/>
    <property type="match status" value="1"/>
</dbReference>
<evidence type="ECO:0000256" key="5">
    <source>
        <dbReference type="SAM" id="MobiDB-lite"/>
    </source>
</evidence>